<accession>A0A3Q7EFU5</accession>
<evidence type="ECO:0008006" key="3">
    <source>
        <dbReference type="Google" id="ProtNLM"/>
    </source>
</evidence>
<dbReference type="Proteomes" id="UP000004994">
    <property type="component" value="Chromosome 1"/>
</dbReference>
<keyword evidence="2" id="KW-1185">Reference proteome</keyword>
<proteinExistence type="predicted"/>
<evidence type="ECO:0000313" key="2">
    <source>
        <dbReference type="Proteomes" id="UP000004994"/>
    </source>
</evidence>
<dbReference type="AlphaFoldDB" id="A0A3Q7EFU5"/>
<reference evidence="1" key="1">
    <citation type="journal article" date="2012" name="Nature">
        <title>The tomato genome sequence provides insights into fleshy fruit evolution.</title>
        <authorList>
            <consortium name="Tomato Genome Consortium"/>
        </authorList>
    </citation>
    <scope>NUCLEOTIDE SEQUENCE [LARGE SCALE GENOMIC DNA]</scope>
    <source>
        <strain evidence="1">cv. Heinz 1706</strain>
    </source>
</reference>
<name>A0A3Q7EFU5_SOLLC</name>
<evidence type="ECO:0000313" key="1">
    <source>
        <dbReference type="EnsemblPlants" id="Solyc01g067406.1.1"/>
    </source>
</evidence>
<dbReference type="PANTHER" id="PTHR11439:SF444">
    <property type="entry name" value="HELICASE ATP-BINDING DOMAIN-CONTAINING PROTEIN"/>
    <property type="match status" value="1"/>
</dbReference>
<sequence>MTRPEIAFVVQVLSQYMHSPKSSHMEAALRVVRYIKGTAGLGLFMPSNKDNEMYLESQRNKAQYQGALQKQNSGVWPLQLLK</sequence>
<protein>
    <recommendedName>
        <fullName evidence="3">Reverse transcriptase Ty1/copia-type domain-containing protein</fullName>
    </recommendedName>
</protein>
<dbReference type="PANTHER" id="PTHR11439">
    <property type="entry name" value="GAG-POL-RELATED RETROTRANSPOSON"/>
    <property type="match status" value="1"/>
</dbReference>
<dbReference type="InParanoid" id="A0A3Q7EFU5"/>
<reference evidence="1" key="2">
    <citation type="submission" date="2019-01" db="UniProtKB">
        <authorList>
            <consortium name="EnsemblPlants"/>
        </authorList>
    </citation>
    <scope>IDENTIFICATION</scope>
    <source>
        <strain evidence="1">cv. Heinz 1706</strain>
    </source>
</reference>
<dbReference type="Gramene" id="Solyc01g067406.1.1">
    <property type="protein sequence ID" value="Solyc01g067406.1.1"/>
    <property type="gene ID" value="Solyc01g067406.1"/>
</dbReference>
<organism evidence="1">
    <name type="scientific">Solanum lycopersicum</name>
    <name type="common">Tomato</name>
    <name type="synonym">Lycopersicon esculentum</name>
    <dbReference type="NCBI Taxonomy" id="4081"/>
    <lineage>
        <taxon>Eukaryota</taxon>
        <taxon>Viridiplantae</taxon>
        <taxon>Streptophyta</taxon>
        <taxon>Embryophyta</taxon>
        <taxon>Tracheophyta</taxon>
        <taxon>Spermatophyta</taxon>
        <taxon>Magnoliopsida</taxon>
        <taxon>eudicotyledons</taxon>
        <taxon>Gunneridae</taxon>
        <taxon>Pentapetalae</taxon>
        <taxon>asterids</taxon>
        <taxon>lamiids</taxon>
        <taxon>Solanales</taxon>
        <taxon>Solanaceae</taxon>
        <taxon>Solanoideae</taxon>
        <taxon>Solaneae</taxon>
        <taxon>Solanum</taxon>
        <taxon>Solanum subgen. Lycopersicon</taxon>
    </lineage>
</organism>
<dbReference type="EnsemblPlants" id="Solyc01g067406.1.1">
    <property type="protein sequence ID" value="Solyc01g067406.1.1"/>
    <property type="gene ID" value="Solyc01g067406.1"/>
</dbReference>